<accession>A0A328PCG3</accession>
<name>A0A328PCG3_9GAMM</name>
<keyword evidence="2" id="KW-1185">Reference proteome</keyword>
<evidence type="ECO:0000313" key="2">
    <source>
        <dbReference type="Proteomes" id="UP000248926"/>
    </source>
</evidence>
<dbReference type="EMBL" id="NFZS01000001">
    <property type="protein sequence ID" value="RAO77664.1"/>
    <property type="molecule type" value="Genomic_DNA"/>
</dbReference>
<dbReference type="AlphaFoldDB" id="A0A328PCG3"/>
<dbReference type="OrthoDB" id="7186376at2"/>
<protein>
    <submittedName>
        <fullName evidence="1">DUF1579 domain-containing protein</fullName>
    </submittedName>
</protein>
<dbReference type="Pfam" id="PF07617">
    <property type="entry name" value="DUF1579"/>
    <property type="match status" value="1"/>
</dbReference>
<evidence type="ECO:0000313" key="1">
    <source>
        <dbReference type="EMBL" id="RAO77664.1"/>
    </source>
</evidence>
<dbReference type="Proteomes" id="UP000248926">
    <property type="component" value="Unassembled WGS sequence"/>
</dbReference>
<reference evidence="1 2" key="1">
    <citation type="journal article" date="2018" name="Genet. Mol. Biol.">
        <title>The genome sequence of Dyella jiangningensis FCAV SCS01 from a lignocellulose-decomposing microbial consortium metagenome reveals potential for biotechnological applications.</title>
        <authorList>
            <person name="Desiderato J.G."/>
            <person name="Alvarenga D.O."/>
            <person name="Constancio M.T.L."/>
            <person name="Alves L.M.C."/>
            <person name="Varani A.M."/>
        </authorList>
    </citation>
    <scope>NUCLEOTIDE SEQUENCE [LARGE SCALE GENOMIC DNA]</scope>
    <source>
        <strain evidence="1 2">FCAV SCS01</strain>
    </source>
</reference>
<comment type="caution">
    <text evidence="1">The sequence shown here is derived from an EMBL/GenBank/DDBJ whole genome shotgun (WGS) entry which is preliminary data.</text>
</comment>
<dbReference type="InterPro" id="IPR011473">
    <property type="entry name" value="DUF1579"/>
</dbReference>
<proteinExistence type="predicted"/>
<gene>
    <name evidence="1" type="ORF">CA260_07315</name>
</gene>
<organism evidence="1 2">
    <name type="scientific">Dyella jiangningensis</name>
    <dbReference type="NCBI Taxonomy" id="1379159"/>
    <lineage>
        <taxon>Bacteria</taxon>
        <taxon>Pseudomonadati</taxon>
        <taxon>Pseudomonadota</taxon>
        <taxon>Gammaproteobacteria</taxon>
        <taxon>Lysobacterales</taxon>
        <taxon>Rhodanobacteraceae</taxon>
        <taxon>Dyella</taxon>
    </lineage>
</organism>
<sequence length="145" mass="16032">MLDALAGDWAGDEEIATTRWGQGGPAKGFIHARAALGGRSLLQDYREERDGKIALQAHAVFVAGPEHDQYSLYWFDSYGFVPGAPAPGLWDGQRFTFVRSSPRGQTRHIYAPDGTDVLTLRLESSFDGGVSWERVMDGRYRRIGA</sequence>